<dbReference type="Pfam" id="PF14748">
    <property type="entry name" value="P5CR_dimer"/>
    <property type="match status" value="1"/>
</dbReference>
<evidence type="ECO:0000313" key="3">
    <source>
        <dbReference type="EMBL" id="KAL2480731.1"/>
    </source>
</evidence>
<feature type="domain" description="Pyrroline-5-carboxylate reductase dimerisation" evidence="2">
    <location>
        <begin position="12"/>
        <end position="108"/>
    </location>
</feature>
<dbReference type="AlphaFoldDB" id="A0ABD1QZJ4"/>
<dbReference type="GO" id="GO:0016491">
    <property type="term" value="F:oxidoreductase activity"/>
    <property type="evidence" value="ECO:0007669"/>
    <property type="project" value="UniProtKB-KW"/>
</dbReference>
<dbReference type="SUPFAM" id="SSF48179">
    <property type="entry name" value="6-phosphogluconate dehydrogenase C-terminal domain-like"/>
    <property type="match status" value="1"/>
</dbReference>
<evidence type="ECO:0000313" key="4">
    <source>
        <dbReference type="Proteomes" id="UP001604336"/>
    </source>
</evidence>
<dbReference type="Proteomes" id="UP001604336">
    <property type="component" value="Unassembled WGS sequence"/>
</dbReference>
<evidence type="ECO:0000259" key="2">
    <source>
        <dbReference type="Pfam" id="PF14748"/>
    </source>
</evidence>
<protein>
    <submittedName>
        <fullName evidence="3">Pyrroline-5-carboxylate reductase</fullName>
    </submittedName>
</protein>
<dbReference type="InterPro" id="IPR029036">
    <property type="entry name" value="P5CR_dimer"/>
</dbReference>
<dbReference type="EMBL" id="JBFOLK010000010">
    <property type="protein sequence ID" value="KAL2480731.1"/>
    <property type="molecule type" value="Genomic_DNA"/>
</dbReference>
<reference evidence="4" key="1">
    <citation type="submission" date="2024-07" db="EMBL/GenBank/DDBJ databases">
        <title>Two chromosome-level genome assemblies of Korean endemic species Abeliophyllum distichum and Forsythia ovata (Oleaceae).</title>
        <authorList>
            <person name="Jang H."/>
        </authorList>
    </citation>
    <scope>NUCLEOTIDE SEQUENCE [LARGE SCALE GENOMIC DNA]</scope>
</reference>
<accession>A0ABD1QZJ4</accession>
<organism evidence="3 4">
    <name type="scientific">Abeliophyllum distichum</name>
    <dbReference type="NCBI Taxonomy" id="126358"/>
    <lineage>
        <taxon>Eukaryota</taxon>
        <taxon>Viridiplantae</taxon>
        <taxon>Streptophyta</taxon>
        <taxon>Embryophyta</taxon>
        <taxon>Tracheophyta</taxon>
        <taxon>Spermatophyta</taxon>
        <taxon>Magnoliopsida</taxon>
        <taxon>eudicotyledons</taxon>
        <taxon>Gunneridae</taxon>
        <taxon>Pentapetalae</taxon>
        <taxon>asterids</taxon>
        <taxon>lamiids</taxon>
        <taxon>Lamiales</taxon>
        <taxon>Oleaceae</taxon>
        <taxon>Forsythieae</taxon>
        <taxon>Abeliophyllum</taxon>
    </lineage>
</organism>
<comment type="caution">
    <text evidence="3">The sequence shown here is derived from an EMBL/GenBank/DDBJ whole genome shotgun (WGS) entry which is preliminary data.</text>
</comment>
<dbReference type="InterPro" id="IPR008927">
    <property type="entry name" value="6-PGluconate_DH-like_C_sf"/>
</dbReference>
<gene>
    <name evidence="3" type="ORF">Adt_33697</name>
</gene>
<sequence length="112" mass="12127">MGLIWHFFYGIFSGSRPAYIILAIEALADGRVAASLPRDLALGLASQTVNQWICFCASKLHSASTIELLKLLGTMAINAGTHPGQLKDDVASLGGTTIATFMSWRRLVFRES</sequence>
<dbReference type="PANTHER" id="PTHR11645">
    <property type="entry name" value="PYRROLINE-5-CARBOXYLATE REDUCTASE"/>
    <property type="match status" value="1"/>
</dbReference>
<keyword evidence="1" id="KW-0560">Oxidoreductase</keyword>
<evidence type="ECO:0000256" key="1">
    <source>
        <dbReference type="ARBA" id="ARBA00023002"/>
    </source>
</evidence>
<dbReference type="PANTHER" id="PTHR11645:SF0">
    <property type="entry name" value="PYRROLINE-5-CARBOXYLATE REDUCTASE 3"/>
    <property type="match status" value="1"/>
</dbReference>
<name>A0ABD1QZJ4_9LAMI</name>
<proteinExistence type="predicted"/>
<keyword evidence="4" id="KW-1185">Reference proteome</keyword>
<dbReference type="Gene3D" id="1.10.3730.10">
    <property type="entry name" value="ProC C-terminal domain-like"/>
    <property type="match status" value="1"/>
</dbReference>